<keyword evidence="4" id="KW-0804">Transcription</keyword>
<feature type="region of interest" description="Disordered" evidence="6">
    <location>
        <begin position="26"/>
        <end position="59"/>
    </location>
</feature>
<sequence length="216" mass="24426">MELPLAPDTTTALQLIEQHLFDDDDDHQVISPATSSSNNLDSRSPPLITGHQNNASSRVPTSFSISFGNNEGHCLRHPDNDPLLEYIYSSLEGVDYDETFHIFCSKPRKAVTKNSNNDGNKHGNYIGVRRRPWGRFASEIRNPNRKGYRIWLGTYDTAIDAARAYDRAAYEIRGNKARLNFPHEVGRCSSSSSSSEITQVQHVGEKRQRNEDDNKY</sequence>
<dbReference type="PANTHER" id="PTHR31190">
    <property type="entry name" value="DNA-BINDING DOMAIN"/>
    <property type="match status" value="1"/>
</dbReference>
<gene>
    <name evidence="9" type="primary">LOC130471266</name>
</gene>
<dbReference type="PANTHER" id="PTHR31190:SF476">
    <property type="entry name" value="ETHYLENE-RESPONSIVE TRANSCRIPTION FACTOR 1"/>
    <property type="match status" value="1"/>
</dbReference>
<dbReference type="PRINTS" id="PR00367">
    <property type="entry name" value="ETHRSPELEMNT"/>
</dbReference>
<feature type="domain" description="AP2/ERF" evidence="7">
    <location>
        <begin position="124"/>
        <end position="182"/>
    </location>
</feature>
<evidence type="ECO:0000256" key="5">
    <source>
        <dbReference type="ARBA" id="ARBA00023242"/>
    </source>
</evidence>
<reference evidence="8" key="1">
    <citation type="journal article" date="2021" name="Nat. Commun.">
        <title>Genomic analyses provide insights into spinach domestication and the genetic basis of agronomic traits.</title>
        <authorList>
            <person name="Cai X."/>
            <person name="Sun X."/>
            <person name="Xu C."/>
            <person name="Sun H."/>
            <person name="Wang X."/>
            <person name="Ge C."/>
            <person name="Zhang Z."/>
            <person name="Wang Q."/>
            <person name="Fei Z."/>
            <person name="Jiao C."/>
            <person name="Wang Q."/>
        </authorList>
    </citation>
    <scope>NUCLEOTIDE SEQUENCE [LARGE SCALE GENOMIC DNA]</scope>
    <source>
        <strain evidence="8">cv. Varoflay</strain>
    </source>
</reference>
<dbReference type="Pfam" id="PF00847">
    <property type="entry name" value="AP2"/>
    <property type="match status" value="1"/>
</dbReference>
<evidence type="ECO:0000256" key="2">
    <source>
        <dbReference type="ARBA" id="ARBA00023015"/>
    </source>
</evidence>
<keyword evidence="3" id="KW-0238">DNA-binding</keyword>
<proteinExistence type="predicted"/>
<reference evidence="9" key="2">
    <citation type="submission" date="2025-08" db="UniProtKB">
        <authorList>
            <consortium name="RefSeq"/>
        </authorList>
    </citation>
    <scope>IDENTIFICATION</scope>
    <source>
        <tissue evidence="9">Leaf</tissue>
    </source>
</reference>
<protein>
    <submittedName>
        <fullName evidence="9">Ethylene-responsive transcription factor 5-like</fullName>
    </submittedName>
</protein>
<keyword evidence="8" id="KW-1185">Reference proteome</keyword>
<dbReference type="Gene3D" id="3.30.730.10">
    <property type="entry name" value="AP2/ERF domain"/>
    <property type="match status" value="1"/>
</dbReference>
<feature type="compositionally biased region" description="Polar residues" evidence="6">
    <location>
        <begin position="50"/>
        <end position="59"/>
    </location>
</feature>
<dbReference type="InterPro" id="IPR001471">
    <property type="entry name" value="AP2/ERF_dom"/>
</dbReference>
<dbReference type="Proteomes" id="UP000813463">
    <property type="component" value="Chromosome 4"/>
</dbReference>
<evidence type="ECO:0000259" key="7">
    <source>
        <dbReference type="PROSITE" id="PS51032"/>
    </source>
</evidence>
<dbReference type="InterPro" id="IPR016177">
    <property type="entry name" value="DNA-bd_dom_sf"/>
</dbReference>
<dbReference type="RefSeq" id="XP_056697279.1">
    <property type="nucleotide sequence ID" value="XM_056841301.1"/>
</dbReference>
<evidence type="ECO:0000313" key="8">
    <source>
        <dbReference type="Proteomes" id="UP000813463"/>
    </source>
</evidence>
<evidence type="ECO:0000256" key="6">
    <source>
        <dbReference type="SAM" id="MobiDB-lite"/>
    </source>
</evidence>
<dbReference type="InterPro" id="IPR036955">
    <property type="entry name" value="AP2/ERF_dom_sf"/>
</dbReference>
<dbReference type="SMART" id="SM00380">
    <property type="entry name" value="AP2"/>
    <property type="match status" value="1"/>
</dbReference>
<evidence type="ECO:0000256" key="4">
    <source>
        <dbReference type="ARBA" id="ARBA00023163"/>
    </source>
</evidence>
<dbReference type="GeneID" id="130471266"/>
<comment type="subcellular location">
    <subcellularLocation>
        <location evidence="1">Nucleus</location>
    </subcellularLocation>
</comment>
<keyword evidence="2" id="KW-0805">Transcription regulation</keyword>
<dbReference type="CDD" id="cd00018">
    <property type="entry name" value="AP2"/>
    <property type="match status" value="1"/>
</dbReference>
<feature type="compositionally biased region" description="Polar residues" evidence="6">
    <location>
        <begin position="31"/>
        <end position="42"/>
    </location>
</feature>
<feature type="region of interest" description="Disordered" evidence="6">
    <location>
        <begin position="183"/>
        <end position="216"/>
    </location>
</feature>
<accession>A0ABM3RNV9</accession>
<dbReference type="InterPro" id="IPR044808">
    <property type="entry name" value="ERF_plant"/>
</dbReference>
<name>A0ABM3RNV9_SPIOL</name>
<feature type="compositionally biased region" description="Basic and acidic residues" evidence="6">
    <location>
        <begin position="203"/>
        <end position="216"/>
    </location>
</feature>
<evidence type="ECO:0000313" key="9">
    <source>
        <dbReference type="RefSeq" id="XP_056697279.1"/>
    </source>
</evidence>
<organism evidence="8 9">
    <name type="scientific">Spinacia oleracea</name>
    <name type="common">Spinach</name>
    <dbReference type="NCBI Taxonomy" id="3562"/>
    <lineage>
        <taxon>Eukaryota</taxon>
        <taxon>Viridiplantae</taxon>
        <taxon>Streptophyta</taxon>
        <taxon>Embryophyta</taxon>
        <taxon>Tracheophyta</taxon>
        <taxon>Spermatophyta</taxon>
        <taxon>Magnoliopsida</taxon>
        <taxon>eudicotyledons</taxon>
        <taxon>Gunneridae</taxon>
        <taxon>Pentapetalae</taxon>
        <taxon>Caryophyllales</taxon>
        <taxon>Chenopodiaceae</taxon>
        <taxon>Chenopodioideae</taxon>
        <taxon>Anserineae</taxon>
        <taxon>Spinacia</taxon>
    </lineage>
</organism>
<evidence type="ECO:0000256" key="3">
    <source>
        <dbReference type="ARBA" id="ARBA00023125"/>
    </source>
</evidence>
<dbReference type="PROSITE" id="PS51032">
    <property type="entry name" value="AP2_ERF"/>
    <property type="match status" value="1"/>
</dbReference>
<evidence type="ECO:0000256" key="1">
    <source>
        <dbReference type="ARBA" id="ARBA00004123"/>
    </source>
</evidence>
<dbReference type="SUPFAM" id="SSF54171">
    <property type="entry name" value="DNA-binding domain"/>
    <property type="match status" value="1"/>
</dbReference>
<keyword evidence="5" id="KW-0539">Nucleus</keyword>